<reference evidence="4 5" key="1">
    <citation type="journal article" date="2015" name="Mol. Plant Microbe Interact.">
        <title>Genome, transcriptome, and functional analyses of Penicillium expansum provide new insights into secondary metabolism and pathogenicity.</title>
        <authorList>
            <person name="Ballester A.R."/>
            <person name="Marcet-Houben M."/>
            <person name="Levin E."/>
            <person name="Sela N."/>
            <person name="Selma-Lazaro C."/>
            <person name="Carmona L."/>
            <person name="Wisniewski M."/>
            <person name="Droby S."/>
            <person name="Gonzalez-Candelas L."/>
            <person name="Gabaldon T."/>
        </authorList>
    </citation>
    <scope>NUCLEOTIDE SEQUENCE [LARGE SCALE GENOMIC DNA]</scope>
    <source>
        <strain evidence="4 5">PHI-1</strain>
    </source>
</reference>
<evidence type="ECO:0000313" key="5">
    <source>
        <dbReference type="Proteomes" id="UP000030104"/>
    </source>
</evidence>
<keyword evidence="5" id="KW-1185">Reference proteome</keyword>
<comment type="caution">
    <text evidence="4">The sequence shown here is derived from an EMBL/GenBank/DDBJ whole genome shotgun (WGS) entry which is preliminary data.</text>
</comment>
<feature type="compositionally biased region" description="Low complexity" evidence="2">
    <location>
        <begin position="120"/>
        <end position="132"/>
    </location>
</feature>
<feature type="domain" description="CCHC-type" evidence="3">
    <location>
        <begin position="7"/>
        <end position="20"/>
    </location>
</feature>
<protein>
    <submittedName>
        <fullName evidence="4">Zinc finger, CCHC-type</fullName>
    </submittedName>
</protein>
<dbReference type="GO" id="GO:0003676">
    <property type="term" value="F:nucleic acid binding"/>
    <property type="evidence" value="ECO:0007669"/>
    <property type="project" value="InterPro"/>
</dbReference>
<evidence type="ECO:0000256" key="1">
    <source>
        <dbReference type="PROSITE-ProRule" id="PRU00047"/>
    </source>
</evidence>
<name>A0A0A2KWN8_PENIT</name>
<accession>A0A0A2KWN8</accession>
<dbReference type="EMBL" id="JQGA01000948">
    <property type="protein sequence ID" value="KGO71316.1"/>
    <property type="molecule type" value="Genomic_DNA"/>
</dbReference>
<sequence>MAPKRPCLACGQIGHPLKECAFRGFYEPGQDKPFMDTIRTPLSSYAQICLKSRVKRQVVHRLRSHELRKPKSSPLALYCETLAPSDDAVETTPATESMPSDDAVETTPATELMPSEDAVETTPATESTTSASDTEKSKSN</sequence>
<keyword evidence="1" id="KW-0863">Zinc-finger</keyword>
<gene>
    <name evidence="4" type="ORF">PITC_062810</name>
</gene>
<keyword evidence="1" id="KW-0862">Zinc</keyword>
<organism evidence="4 5">
    <name type="scientific">Penicillium italicum</name>
    <name type="common">Blue mold</name>
    <dbReference type="NCBI Taxonomy" id="40296"/>
    <lineage>
        <taxon>Eukaryota</taxon>
        <taxon>Fungi</taxon>
        <taxon>Dikarya</taxon>
        <taxon>Ascomycota</taxon>
        <taxon>Pezizomycotina</taxon>
        <taxon>Eurotiomycetes</taxon>
        <taxon>Eurotiomycetidae</taxon>
        <taxon>Eurotiales</taxon>
        <taxon>Aspergillaceae</taxon>
        <taxon>Penicillium</taxon>
    </lineage>
</organism>
<dbReference type="GO" id="GO:0008270">
    <property type="term" value="F:zinc ion binding"/>
    <property type="evidence" value="ECO:0007669"/>
    <property type="project" value="UniProtKB-KW"/>
</dbReference>
<dbReference type="PhylomeDB" id="A0A0A2KWN8"/>
<proteinExistence type="predicted"/>
<keyword evidence="1" id="KW-0479">Metal-binding</keyword>
<dbReference type="Proteomes" id="UP000030104">
    <property type="component" value="Unassembled WGS sequence"/>
</dbReference>
<dbReference type="HOGENOM" id="CLU_152710_0_0_1"/>
<dbReference type="OrthoDB" id="10432270at2759"/>
<dbReference type="AlphaFoldDB" id="A0A0A2KWN8"/>
<evidence type="ECO:0000313" key="4">
    <source>
        <dbReference type="EMBL" id="KGO71316.1"/>
    </source>
</evidence>
<evidence type="ECO:0000259" key="3">
    <source>
        <dbReference type="PROSITE" id="PS50158"/>
    </source>
</evidence>
<dbReference type="InterPro" id="IPR001878">
    <property type="entry name" value="Znf_CCHC"/>
</dbReference>
<evidence type="ECO:0000256" key="2">
    <source>
        <dbReference type="SAM" id="MobiDB-lite"/>
    </source>
</evidence>
<feature type="region of interest" description="Disordered" evidence="2">
    <location>
        <begin position="84"/>
        <end position="140"/>
    </location>
</feature>
<dbReference type="PROSITE" id="PS50158">
    <property type="entry name" value="ZF_CCHC"/>
    <property type="match status" value="1"/>
</dbReference>